<gene>
    <name evidence="2" type="ORF">ANI01nite_24270</name>
</gene>
<keyword evidence="1" id="KW-0732">Signal</keyword>
<evidence type="ECO:0000256" key="1">
    <source>
        <dbReference type="SAM" id="SignalP"/>
    </source>
</evidence>
<dbReference type="PROSITE" id="PS51257">
    <property type="entry name" value="PROKAR_LIPOPROTEIN"/>
    <property type="match status" value="1"/>
</dbReference>
<organism evidence="2 3">
    <name type="scientific">Glutamicibacter nicotianae</name>
    <name type="common">Arthrobacter nicotianae</name>
    <dbReference type="NCBI Taxonomy" id="37929"/>
    <lineage>
        <taxon>Bacteria</taxon>
        <taxon>Bacillati</taxon>
        <taxon>Actinomycetota</taxon>
        <taxon>Actinomycetes</taxon>
        <taxon>Micrococcales</taxon>
        <taxon>Micrococcaceae</taxon>
        <taxon>Glutamicibacter</taxon>
    </lineage>
</organism>
<dbReference type="EMBL" id="BJNE01000010">
    <property type="protein sequence ID" value="GEC13224.1"/>
    <property type="molecule type" value="Genomic_DNA"/>
</dbReference>
<dbReference type="PANTHER" id="PTHR39335:SF1">
    <property type="entry name" value="BLL4220 PROTEIN"/>
    <property type="match status" value="1"/>
</dbReference>
<keyword evidence="3" id="KW-1185">Reference proteome</keyword>
<dbReference type="Proteomes" id="UP000316242">
    <property type="component" value="Unassembled WGS sequence"/>
</dbReference>
<comment type="caution">
    <text evidence="2">The sequence shown here is derived from an EMBL/GenBank/DDBJ whole genome shotgun (WGS) entry which is preliminary data.</text>
</comment>
<dbReference type="InterPro" id="IPR005297">
    <property type="entry name" value="Lipoprotein_repeat"/>
</dbReference>
<accession>A0ABQ0RN34</accession>
<proteinExistence type="predicted"/>
<name>A0ABQ0RN34_GLUNI</name>
<evidence type="ECO:0000313" key="3">
    <source>
        <dbReference type="Proteomes" id="UP000316242"/>
    </source>
</evidence>
<dbReference type="PANTHER" id="PTHR39335">
    <property type="entry name" value="BLL4220 PROTEIN"/>
    <property type="match status" value="1"/>
</dbReference>
<evidence type="ECO:0008006" key="4">
    <source>
        <dbReference type="Google" id="ProtNLM"/>
    </source>
</evidence>
<dbReference type="Pfam" id="PF03640">
    <property type="entry name" value="Lipoprotein_15"/>
    <property type="match status" value="2"/>
</dbReference>
<dbReference type="RefSeq" id="WP_255314529.1">
    <property type="nucleotide sequence ID" value="NZ_BAAAWM010000001.1"/>
</dbReference>
<evidence type="ECO:0000313" key="2">
    <source>
        <dbReference type="EMBL" id="GEC13224.1"/>
    </source>
</evidence>
<sequence>MGKKNSKPFAVAMAVLCSAALLLAGCSGGTGSGNGGGDGYGGGYGGGVDSASEAPSESGSGADLGVASTGLGDVVVDSQGMTLYYFTKDEKGTTSSACTGDCLAKWPIATTTSDEPVLEGVTGEVGTIESPDGEKHLTLNGMPLYTFAQDAKPGDTAGQGVGGVWFAVAPDGTMIQ</sequence>
<feature type="signal peptide" evidence="1">
    <location>
        <begin position="1"/>
        <end position="24"/>
    </location>
</feature>
<protein>
    <recommendedName>
        <fullName evidence="4">Lipoprotein</fullName>
    </recommendedName>
</protein>
<feature type="chain" id="PRO_5047051330" description="Lipoprotein" evidence="1">
    <location>
        <begin position="25"/>
        <end position="176"/>
    </location>
</feature>
<reference evidence="2 3" key="1">
    <citation type="submission" date="2019-06" db="EMBL/GenBank/DDBJ databases">
        <title>Whole genome shotgun sequence of Glutamicibacter nicotianae NBRC 14234.</title>
        <authorList>
            <person name="Hosoyama A."/>
            <person name="Uohara A."/>
            <person name="Ohji S."/>
            <person name="Ichikawa N."/>
        </authorList>
    </citation>
    <scope>NUCLEOTIDE SEQUENCE [LARGE SCALE GENOMIC DNA]</scope>
    <source>
        <strain evidence="2 3">NBRC 14234</strain>
    </source>
</reference>